<dbReference type="PANTHER" id="PTHR43341:SF3">
    <property type="entry name" value="AMINO-ACID PERMEASE PB1C11.02-RELATED"/>
    <property type="match status" value="1"/>
</dbReference>
<feature type="transmembrane region" description="Helical" evidence="8">
    <location>
        <begin position="214"/>
        <end position="234"/>
    </location>
</feature>
<keyword evidence="11" id="KW-1185">Reference proteome</keyword>
<feature type="transmembrane region" description="Helical" evidence="8">
    <location>
        <begin position="427"/>
        <end position="452"/>
    </location>
</feature>
<feature type="compositionally biased region" description="Polar residues" evidence="7">
    <location>
        <begin position="19"/>
        <end position="30"/>
    </location>
</feature>
<feature type="transmembrane region" description="Helical" evidence="8">
    <location>
        <begin position="85"/>
        <end position="104"/>
    </location>
</feature>
<dbReference type="InterPro" id="IPR004840">
    <property type="entry name" value="Amino_acid_permease_CS"/>
</dbReference>
<keyword evidence="5 8" id="KW-1133">Transmembrane helix</keyword>
<evidence type="ECO:0000259" key="9">
    <source>
        <dbReference type="Pfam" id="PF00324"/>
    </source>
</evidence>
<dbReference type="InterPro" id="IPR004841">
    <property type="entry name" value="AA-permease/SLC12A_dom"/>
</dbReference>
<dbReference type="GO" id="GO:0016020">
    <property type="term" value="C:membrane"/>
    <property type="evidence" value="ECO:0007669"/>
    <property type="project" value="UniProtKB-SubCell"/>
</dbReference>
<gene>
    <name evidence="10" type="ORF">BZ3500_MVSOF-1268-A1-R1_CHR2-1G04464</name>
</gene>
<evidence type="ECO:0000256" key="1">
    <source>
        <dbReference type="ARBA" id="ARBA00004141"/>
    </source>
</evidence>
<dbReference type="GO" id="GO:0015171">
    <property type="term" value="F:amino acid transmembrane transporter activity"/>
    <property type="evidence" value="ECO:0007669"/>
    <property type="project" value="TreeGrafter"/>
</dbReference>
<evidence type="ECO:0000256" key="2">
    <source>
        <dbReference type="ARBA" id="ARBA00022448"/>
    </source>
</evidence>
<keyword evidence="4" id="KW-0029">Amino-acid transport</keyword>
<evidence type="ECO:0000256" key="8">
    <source>
        <dbReference type="SAM" id="Phobius"/>
    </source>
</evidence>
<feature type="domain" description="Amino acid permease/ SLC12A" evidence="9">
    <location>
        <begin position="56"/>
        <end position="533"/>
    </location>
</feature>
<dbReference type="Proteomes" id="UP000249723">
    <property type="component" value="Unassembled WGS sequence"/>
</dbReference>
<feature type="transmembrane region" description="Helical" evidence="8">
    <location>
        <begin position="351"/>
        <end position="374"/>
    </location>
</feature>
<feature type="transmembrane region" description="Helical" evidence="8">
    <location>
        <begin position="141"/>
        <end position="159"/>
    </location>
</feature>
<evidence type="ECO:0000256" key="5">
    <source>
        <dbReference type="ARBA" id="ARBA00022989"/>
    </source>
</evidence>
<evidence type="ECO:0000256" key="4">
    <source>
        <dbReference type="ARBA" id="ARBA00022970"/>
    </source>
</evidence>
<evidence type="ECO:0000256" key="3">
    <source>
        <dbReference type="ARBA" id="ARBA00022692"/>
    </source>
</evidence>
<evidence type="ECO:0000256" key="6">
    <source>
        <dbReference type="ARBA" id="ARBA00023136"/>
    </source>
</evidence>
<dbReference type="FunFam" id="1.20.1740.10:FF:000001">
    <property type="entry name" value="Amino acid permease"/>
    <property type="match status" value="1"/>
</dbReference>
<feature type="transmembrane region" description="Helical" evidence="8">
    <location>
        <begin position="402"/>
        <end position="421"/>
    </location>
</feature>
<dbReference type="PIRSF" id="PIRSF006060">
    <property type="entry name" value="AA_transporter"/>
    <property type="match status" value="1"/>
</dbReference>
<proteinExistence type="predicted"/>
<keyword evidence="2" id="KW-0813">Transport</keyword>
<dbReference type="AlphaFoldDB" id="A0A2X0MC92"/>
<dbReference type="OrthoDB" id="3900342at2759"/>
<dbReference type="Pfam" id="PF00324">
    <property type="entry name" value="AA_permease"/>
    <property type="match status" value="1"/>
</dbReference>
<feature type="region of interest" description="Disordered" evidence="7">
    <location>
        <begin position="1"/>
        <end position="30"/>
    </location>
</feature>
<feature type="transmembrane region" description="Helical" evidence="8">
    <location>
        <begin position="57"/>
        <end position="79"/>
    </location>
</feature>
<keyword evidence="6 8" id="KW-0472">Membrane</keyword>
<organism evidence="10 11">
    <name type="scientific">Microbotryum saponariae</name>
    <dbReference type="NCBI Taxonomy" id="289078"/>
    <lineage>
        <taxon>Eukaryota</taxon>
        <taxon>Fungi</taxon>
        <taxon>Dikarya</taxon>
        <taxon>Basidiomycota</taxon>
        <taxon>Pucciniomycotina</taxon>
        <taxon>Microbotryomycetes</taxon>
        <taxon>Microbotryales</taxon>
        <taxon>Microbotryaceae</taxon>
        <taxon>Microbotryum</taxon>
    </lineage>
</organism>
<sequence>MPSPIDTAEDSAEKHSLERSPSSQSASENQAPTKALHTLLGAGNKAPLPRTLQPRHLSFVAIGGTIGTGIFFSLGSVVATGGAGGALVAYILVGIFCFAVVLTLGEMASLIPVSGAFSTFGSRFVSPALGFTLGWSYWLQWSFSIPSELIAASIILSYWTDKLKTWEWSLISKYFTCRRFSGGPCPDTTRSPTVILPVFAFNCLGTRAWGESEYWLALIKVIMIVLFIIVGLIYDWGGVIGHPGPGLSNFRDGPFFDGFSGVAKSFTFAFYSYGGVELVALAAGESANPHKSIPRAIKATFIRIVLFYVLTVLVVGLCINRNDPSLFSAYDNSDVAASPITTVFRQAGFGAAVHVVNAVLLTAVLSATNSCFYASSRMMTALARENKAPAIMGWTTKRGVPIPALLLTLFISFLTFLTSAIGTGATFTWLLSITGILSLVTWISIAAINLRFRSAFKAQGRDVSDLPYRAPLGPLLPILAIVLGAAMFGAQGWAATTYEDGKMAQDLVAVYIGLVYFIILFVGYCIWHKFWIKSDRPLLVPLLECDFDTGAVWGVGEGQSVKAQDAEEKRLLKAEKGHLGYAWLKIRESVW</sequence>
<feature type="transmembrane region" description="Helical" evidence="8">
    <location>
        <begin position="265"/>
        <end position="284"/>
    </location>
</feature>
<comment type="subcellular location">
    <subcellularLocation>
        <location evidence="1">Membrane</location>
        <topology evidence="1">Multi-pass membrane protein</topology>
    </subcellularLocation>
</comment>
<dbReference type="PROSITE" id="PS00218">
    <property type="entry name" value="AMINO_ACID_PERMEASE_1"/>
    <property type="match status" value="1"/>
</dbReference>
<dbReference type="PANTHER" id="PTHR43341">
    <property type="entry name" value="AMINO ACID PERMEASE"/>
    <property type="match status" value="1"/>
</dbReference>
<protein>
    <submittedName>
        <fullName evidence="10">BZ3500_MvSof-1268-A1-R1_Chr2-1g04464 protein</fullName>
    </submittedName>
</protein>
<feature type="transmembrane region" description="Helical" evidence="8">
    <location>
        <begin position="296"/>
        <end position="317"/>
    </location>
</feature>
<name>A0A2X0MC92_9BASI</name>
<reference evidence="11" key="1">
    <citation type="submission" date="2016-10" db="EMBL/GenBank/DDBJ databases">
        <authorList>
            <person name="Jeantristanb JTB J.-T."/>
            <person name="Ricardo R."/>
        </authorList>
    </citation>
    <scope>NUCLEOTIDE SEQUENCE [LARGE SCALE GENOMIC DNA]</scope>
</reference>
<accession>A0A2X0MC92</accession>
<dbReference type="STRING" id="289078.A0A2X0MC92"/>
<dbReference type="Gene3D" id="1.20.1740.10">
    <property type="entry name" value="Amino acid/polyamine transporter I"/>
    <property type="match status" value="1"/>
</dbReference>
<keyword evidence="3 8" id="KW-0812">Transmembrane</keyword>
<feature type="transmembrane region" description="Helical" evidence="8">
    <location>
        <begin position="472"/>
        <end position="495"/>
    </location>
</feature>
<feature type="transmembrane region" description="Helical" evidence="8">
    <location>
        <begin position="507"/>
        <end position="527"/>
    </location>
</feature>
<dbReference type="EMBL" id="FMWP01000012">
    <property type="protein sequence ID" value="SCZ88520.1"/>
    <property type="molecule type" value="Genomic_DNA"/>
</dbReference>
<evidence type="ECO:0000313" key="11">
    <source>
        <dbReference type="Proteomes" id="UP000249723"/>
    </source>
</evidence>
<evidence type="ECO:0000313" key="10">
    <source>
        <dbReference type="EMBL" id="SCZ88520.1"/>
    </source>
</evidence>
<dbReference type="InterPro" id="IPR050524">
    <property type="entry name" value="APC_YAT"/>
</dbReference>
<evidence type="ECO:0000256" key="7">
    <source>
        <dbReference type="SAM" id="MobiDB-lite"/>
    </source>
</evidence>